<evidence type="ECO:0000313" key="2">
    <source>
        <dbReference type="Proteomes" id="UP000724149"/>
    </source>
</evidence>
<comment type="caution">
    <text evidence="1">The sequence shown here is derived from an EMBL/GenBank/DDBJ whole genome shotgun (WGS) entry which is preliminary data.</text>
</comment>
<protein>
    <submittedName>
        <fullName evidence="1">Sel1 repeat family protein</fullName>
    </submittedName>
</protein>
<dbReference type="Proteomes" id="UP000724149">
    <property type="component" value="Unassembled WGS sequence"/>
</dbReference>
<dbReference type="SMART" id="SM00671">
    <property type="entry name" value="SEL1"/>
    <property type="match status" value="5"/>
</dbReference>
<dbReference type="InterPro" id="IPR050767">
    <property type="entry name" value="Sel1_AlgK"/>
</dbReference>
<sequence>MGQFFSDNVEKALQYIYYENKGYARHGQEGFQLLTDASAAGDGDATCILARCLSGPQYVWKGFGFPEESDEKVEALYRLAVEQGSAIGMLVAIRSGVLSMGLERKAPITLQEAFDRVLKNAAGGDAFSQYVIGNSYFWWDFLRIQQKSAEDFPSREAFKAYLKENITQCEDWFWKAFRGGIYLAGNNLYNYYLNGDEDIVAPQPDKAKDIYQIGAEMGYPVHQIICAQNAEQAGQMEESRKWYRRAAENGYPNAWYQVAAWYEKGIGGPVDMAEAVYCYKQSAESNETGGLNVLAEYYFYGLNGFPKDPARAFRYCQKAMDLGSTYNRPIMARCYLEGWGTPVDYTEAYVMASKSSSWSNGTESCYVLGRIYCDGLGKPEDIGKGVEFLRQISDHHPEAQEELKKYKKGLFGGWKRR</sequence>
<dbReference type="EMBL" id="JACSNR010000005">
    <property type="protein sequence ID" value="MBM6923305.1"/>
    <property type="molecule type" value="Genomic_DNA"/>
</dbReference>
<keyword evidence="2" id="KW-1185">Reference proteome</keyword>
<dbReference type="Gene3D" id="1.25.40.10">
    <property type="entry name" value="Tetratricopeptide repeat domain"/>
    <property type="match status" value="3"/>
</dbReference>
<dbReference type="PANTHER" id="PTHR11102:SF160">
    <property type="entry name" value="ERAD-ASSOCIATED E3 UBIQUITIN-PROTEIN LIGASE COMPONENT HRD3"/>
    <property type="match status" value="1"/>
</dbReference>
<dbReference type="InterPro" id="IPR011990">
    <property type="entry name" value="TPR-like_helical_dom_sf"/>
</dbReference>
<dbReference type="InterPro" id="IPR006597">
    <property type="entry name" value="Sel1-like"/>
</dbReference>
<proteinExistence type="predicted"/>
<organism evidence="1 2">
    <name type="scientific">Hydrogenoanaerobacterium saccharovorans</name>
    <dbReference type="NCBI Taxonomy" id="474960"/>
    <lineage>
        <taxon>Bacteria</taxon>
        <taxon>Bacillati</taxon>
        <taxon>Bacillota</taxon>
        <taxon>Clostridia</taxon>
        <taxon>Eubacteriales</taxon>
        <taxon>Oscillospiraceae</taxon>
        <taxon>Hydrogenoanaerobacterium</taxon>
    </lineage>
</organism>
<dbReference type="SUPFAM" id="SSF81901">
    <property type="entry name" value="HCP-like"/>
    <property type="match status" value="1"/>
</dbReference>
<dbReference type="PANTHER" id="PTHR11102">
    <property type="entry name" value="SEL-1-LIKE PROTEIN"/>
    <property type="match status" value="1"/>
</dbReference>
<name>A0ABS2GLE4_9FIRM</name>
<dbReference type="RefSeq" id="WP_204720663.1">
    <property type="nucleotide sequence ID" value="NZ_JACSNR010000005.1"/>
</dbReference>
<dbReference type="Pfam" id="PF08238">
    <property type="entry name" value="Sel1"/>
    <property type="match status" value="6"/>
</dbReference>
<evidence type="ECO:0000313" key="1">
    <source>
        <dbReference type="EMBL" id="MBM6923305.1"/>
    </source>
</evidence>
<reference evidence="1 2" key="1">
    <citation type="journal article" date="2021" name="Sci. Rep.">
        <title>The distribution of antibiotic resistance genes in chicken gut microbiota commensals.</title>
        <authorList>
            <person name="Juricova H."/>
            <person name="Matiasovicova J."/>
            <person name="Kubasova T."/>
            <person name="Cejkova D."/>
            <person name="Rychlik I."/>
        </authorList>
    </citation>
    <scope>NUCLEOTIDE SEQUENCE [LARGE SCALE GENOMIC DNA]</scope>
    <source>
        <strain evidence="1 2">An564</strain>
    </source>
</reference>
<accession>A0ABS2GLE4</accession>
<gene>
    <name evidence="1" type="ORF">H9X81_06340</name>
</gene>